<accession>A0A5J4TMY4</accession>
<dbReference type="EMBL" id="SNRW01028820">
    <property type="protein sequence ID" value="KAA6359163.1"/>
    <property type="molecule type" value="Genomic_DNA"/>
</dbReference>
<evidence type="ECO:0000313" key="1">
    <source>
        <dbReference type="EMBL" id="KAA6359163.1"/>
    </source>
</evidence>
<comment type="caution">
    <text evidence="1">The sequence shown here is derived from an EMBL/GenBank/DDBJ whole genome shotgun (WGS) entry which is preliminary data.</text>
</comment>
<dbReference type="AlphaFoldDB" id="A0A5J4TMY4"/>
<gene>
    <name evidence="1" type="ORF">EZS28_045311</name>
</gene>
<sequence length="257" mass="28324">MSNVKIFELLILPIKKLGIQGFTAYSIKHASTTKLAAMGIQERDLNMYTNHAPDTKSARNYYGFAANTQVNGTATRLITIDHVQTRNANTTTNPCQITLQVSTDGVSCIGSRSNKSQNIVQKHYCLLSADLGVLCSHMNHAMTSGIINPGFVLKTSWIEYCLDFIQSSKIAIAQKYFLIDKNFYRSISSVYTCLDYPTTSKNLVNSSCPRSATQPCGRLLTCLVGDVDVSLSYSDPESGFGWMVQGQSIFNFLVVVL</sequence>
<protein>
    <submittedName>
        <fullName evidence="1">Uncharacterized protein</fullName>
    </submittedName>
</protein>
<dbReference type="Proteomes" id="UP000324800">
    <property type="component" value="Unassembled WGS sequence"/>
</dbReference>
<organism evidence="1 2">
    <name type="scientific">Streblomastix strix</name>
    <dbReference type="NCBI Taxonomy" id="222440"/>
    <lineage>
        <taxon>Eukaryota</taxon>
        <taxon>Metamonada</taxon>
        <taxon>Preaxostyla</taxon>
        <taxon>Oxymonadida</taxon>
        <taxon>Streblomastigidae</taxon>
        <taxon>Streblomastix</taxon>
    </lineage>
</organism>
<proteinExistence type="predicted"/>
<evidence type="ECO:0000313" key="2">
    <source>
        <dbReference type="Proteomes" id="UP000324800"/>
    </source>
</evidence>
<name>A0A5J4TMY4_9EUKA</name>
<reference evidence="1 2" key="1">
    <citation type="submission" date="2019-03" db="EMBL/GenBank/DDBJ databases">
        <title>Single cell metagenomics reveals metabolic interactions within the superorganism composed of flagellate Streblomastix strix and complex community of Bacteroidetes bacteria on its surface.</title>
        <authorList>
            <person name="Treitli S.C."/>
            <person name="Kolisko M."/>
            <person name="Husnik F."/>
            <person name="Keeling P."/>
            <person name="Hampl V."/>
        </authorList>
    </citation>
    <scope>NUCLEOTIDE SEQUENCE [LARGE SCALE GENOMIC DNA]</scope>
    <source>
        <strain evidence="1">ST1C</strain>
    </source>
</reference>